<protein>
    <submittedName>
        <fullName evidence="1">Uncharacterized protein</fullName>
    </submittedName>
</protein>
<sequence length="60" mass="6579">MGLYQHIALAMSAHGILAGLATDEAAKGEAEDDPTRTAVTLTVEEIRRLLKHLLPHHRTH</sequence>
<accession>A0A1E5PKQ2</accession>
<evidence type="ECO:0000313" key="2">
    <source>
        <dbReference type="Proteomes" id="UP000095705"/>
    </source>
</evidence>
<name>A0A1E5PKQ2_9ACTN</name>
<proteinExistence type="predicted"/>
<dbReference type="AlphaFoldDB" id="A0A1E5PKQ2"/>
<gene>
    <name evidence="1" type="ORF">BGK67_01065</name>
</gene>
<evidence type="ECO:0000313" key="1">
    <source>
        <dbReference type="EMBL" id="OEJ30148.1"/>
    </source>
</evidence>
<organism evidence="1 2">
    <name type="scientific">Streptomyces subrutilus</name>
    <dbReference type="NCBI Taxonomy" id="36818"/>
    <lineage>
        <taxon>Bacteria</taxon>
        <taxon>Bacillati</taxon>
        <taxon>Actinomycetota</taxon>
        <taxon>Actinomycetes</taxon>
        <taxon>Kitasatosporales</taxon>
        <taxon>Streptomycetaceae</taxon>
        <taxon>Streptomyces</taxon>
    </lineage>
</organism>
<comment type="caution">
    <text evidence="1">The sequence shown here is derived from an EMBL/GenBank/DDBJ whole genome shotgun (WGS) entry which is preliminary data.</text>
</comment>
<reference evidence="1 2" key="1">
    <citation type="submission" date="2016-08" db="EMBL/GenBank/DDBJ databases">
        <title>The complete genome of Streptomyces subrutilus 10-1-1.</title>
        <authorList>
            <person name="Chen X."/>
        </authorList>
    </citation>
    <scope>NUCLEOTIDE SEQUENCE [LARGE SCALE GENOMIC DNA]</scope>
    <source>
        <strain evidence="1 2">10-1-1</strain>
    </source>
</reference>
<dbReference type="EMBL" id="MEHK01000001">
    <property type="protein sequence ID" value="OEJ30148.1"/>
    <property type="molecule type" value="Genomic_DNA"/>
</dbReference>
<keyword evidence="2" id="KW-1185">Reference proteome</keyword>
<dbReference type="Proteomes" id="UP000095705">
    <property type="component" value="Unassembled WGS sequence"/>
</dbReference>